<dbReference type="EMBL" id="BMED01000006">
    <property type="protein sequence ID" value="GGC93716.1"/>
    <property type="molecule type" value="Genomic_DNA"/>
</dbReference>
<reference evidence="2" key="1">
    <citation type="journal article" date="2014" name="Int. J. Syst. Evol. Microbiol.">
        <title>Complete genome sequence of Corynebacterium casei LMG S-19264T (=DSM 44701T), isolated from a smear-ripened cheese.</title>
        <authorList>
            <consortium name="US DOE Joint Genome Institute (JGI-PGF)"/>
            <person name="Walter F."/>
            <person name="Albersmeier A."/>
            <person name="Kalinowski J."/>
            <person name="Ruckert C."/>
        </authorList>
    </citation>
    <scope>NUCLEOTIDE SEQUENCE</scope>
    <source>
        <strain evidence="2">CGMCC 1.10998</strain>
    </source>
</reference>
<dbReference type="GO" id="GO:0016747">
    <property type="term" value="F:acyltransferase activity, transferring groups other than amino-acyl groups"/>
    <property type="evidence" value="ECO:0007669"/>
    <property type="project" value="InterPro"/>
</dbReference>
<organism evidence="2 3">
    <name type="scientific">Undibacterium terreum</name>
    <dbReference type="NCBI Taxonomy" id="1224302"/>
    <lineage>
        <taxon>Bacteria</taxon>
        <taxon>Pseudomonadati</taxon>
        <taxon>Pseudomonadota</taxon>
        <taxon>Betaproteobacteria</taxon>
        <taxon>Burkholderiales</taxon>
        <taxon>Oxalobacteraceae</taxon>
        <taxon>Undibacterium</taxon>
    </lineage>
</organism>
<reference evidence="2" key="2">
    <citation type="submission" date="2020-09" db="EMBL/GenBank/DDBJ databases">
        <authorList>
            <person name="Sun Q."/>
            <person name="Zhou Y."/>
        </authorList>
    </citation>
    <scope>NUCLEOTIDE SEQUENCE</scope>
    <source>
        <strain evidence="2">CGMCC 1.10998</strain>
    </source>
</reference>
<protein>
    <submittedName>
        <fullName evidence="2">N-acetyltransferase</fullName>
    </submittedName>
</protein>
<dbReference type="CDD" id="cd04301">
    <property type="entry name" value="NAT_SF"/>
    <property type="match status" value="1"/>
</dbReference>
<dbReference type="AlphaFoldDB" id="A0A916XQY1"/>
<evidence type="ECO:0000259" key="1">
    <source>
        <dbReference type="PROSITE" id="PS51186"/>
    </source>
</evidence>
<evidence type="ECO:0000313" key="3">
    <source>
        <dbReference type="Proteomes" id="UP000637423"/>
    </source>
</evidence>
<gene>
    <name evidence="2" type="ORF">GCM10011396_46280</name>
</gene>
<comment type="caution">
    <text evidence="2">The sequence shown here is derived from an EMBL/GenBank/DDBJ whole genome shotgun (WGS) entry which is preliminary data.</text>
</comment>
<evidence type="ECO:0000313" key="2">
    <source>
        <dbReference type="EMBL" id="GGC93716.1"/>
    </source>
</evidence>
<proteinExistence type="predicted"/>
<dbReference type="Gene3D" id="3.40.630.30">
    <property type="match status" value="1"/>
</dbReference>
<dbReference type="RefSeq" id="WP_229751304.1">
    <property type="nucleotide sequence ID" value="NZ_BMED01000006.1"/>
</dbReference>
<dbReference type="Proteomes" id="UP000637423">
    <property type="component" value="Unassembled WGS sequence"/>
</dbReference>
<sequence length="166" mass="18346">MAVNLRLMRSTDIEDVCAIQQEAYVPDMVEDGEVLRERLLACAETSWVAEDEYGLCAYLFGYRSVLGKVSPLGYQFKHVAGADSLYLHDLAVSQRVGGQGVGALLVRLALQQAVAQGLRHSCLVSVQSSTVFWSRLGYLQQELADPVQQASLQTYTGPAWYMARKL</sequence>
<dbReference type="InterPro" id="IPR000182">
    <property type="entry name" value="GNAT_dom"/>
</dbReference>
<dbReference type="SUPFAM" id="SSF55729">
    <property type="entry name" value="Acyl-CoA N-acyltransferases (Nat)"/>
    <property type="match status" value="1"/>
</dbReference>
<dbReference type="Pfam" id="PF00583">
    <property type="entry name" value="Acetyltransf_1"/>
    <property type="match status" value="1"/>
</dbReference>
<name>A0A916XQY1_9BURK</name>
<accession>A0A916XQY1</accession>
<keyword evidence="3" id="KW-1185">Reference proteome</keyword>
<dbReference type="InterPro" id="IPR016181">
    <property type="entry name" value="Acyl_CoA_acyltransferase"/>
</dbReference>
<feature type="domain" description="N-acetyltransferase" evidence="1">
    <location>
        <begin position="3"/>
        <end position="166"/>
    </location>
</feature>
<dbReference type="PROSITE" id="PS51186">
    <property type="entry name" value="GNAT"/>
    <property type="match status" value="1"/>
</dbReference>